<sequence>MIGTRQYICLRCGSPGLNPWVNLKEDAAIHSSILAWRIPWRIHGIAATVHGVHKESDTTEQLAHTQTCHYKSVQTHRMFNIKSEPRDFPRGPVRKPPASTAGVTGSVPGQAPKILHSKWHGQKIFSEKDSEHNGERGIWRDCPALVSDMDLGGLSMERWGRGGGGGGIRENSLPSSQLCFKPKLL</sequence>
<name>A0ABN8YQU5_RANTA</name>
<reference evidence="2" key="1">
    <citation type="submission" date="2023-04" db="EMBL/GenBank/DDBJ databases">
        <authorList>
            <consortium name="ELIXIR-Norway"/>
        </authorList>
    </citation>
    <scope>NUCLEOTIDE SEQUENCE [LARGE SCALE GENOMIC DNA]</scope>
</reference>
<evidence type="ECO:0000256" key="1">
    <source>
        <dbReference type="SAM" id="MobiDB-lite"/>
    </source>
</evidence>
<gene>
    <name evidence="2" type="ORF">MRATA1EN1_LOCUS12905</name>
</gene>
<dbReference type="EMBL" id="OX459957">
    <property type="protein sequence ID" value="CAI9163943.1"/>
    <property type="molecule type" value="Genomic_DNA"/>
</dbReference>
<protein>
    <submittedName>
        <fullName evidence="2">Uncharacterized protein</fullName>
    </submittedName>
</protein>
<accession>A0ABN8YQU5</accession>
<proteinExistence type="predicted"/>
<evidence type="ECO:0000313" key="3">
    <source>
        <dbReference type="Proteomes" id="UP001176941"/>
    </source>
</evidence>
<dbReference type="Proteomes" id="UP001176941">
    <property type="component" value="Chromosome 21"/>
</dbReference>
<feature type="region of interest" description="Disordered" evidence="1">
    <location>
        <begin position="83"/>
        <end position="109"/>
    </location>
</feature>
<evidence type="ECO:0000313" key="2">
    <source>
        <dbReference type="EMBL" id="CAI9163943.1"/>
    </source>
</evidence>
<keyword evidence="3" id="KW-1185">Reference proteome</keyword>
<organism evidence="2 3">
    <name type="scientific">Rangifer tarandus platyrhynchus</name>
    <name type="common">Svalbard reindeer</name>
    <dbReference type="NCBI Taxonomy" id="3082113"/>
    <lineage>
        <taxon>Eukaryota</taxon>
        <taxon>Metazoa</taxon>
        <taxon>Chordata</taxon>
        <taxon>Craniata</taxon>
        <taxon>Vertebrata</taxon>
        <taxon>Euteleostomi</taxon>
        <taxon>Mammalia</taxon>
        <taxon>Eutheria</taxon>
        <taxon>Laurasiatheria</taxon>
        <taxon>Artiodactyla</taxon>
        <taxon>Ruminantia</taxon>
        <taxon>Pecora</taxon>
        <taxon>Cervidae</taxon>
        <taxon>Odocoileinae</taxon>
        <taxon>Rangifer</taxon>
    </lineage>
</organism>